<sequence>MVVVLTLYVLQIFANSSMSPDLWKSDKYDRPMSVDLPILLPYSFCFESSCLTTIYYFFIVIL</sequence>
<reference evidence="3" key="1">
    <citation type="submission" date="2017-12" db="EMBL/GenBank/DDBJ databases">
        <authorList>
            <consortium name="DOE Joint Genome Institute"/>
            <person name="Mondo S.J."/>
            <person name="Kjaerbolling I."/>
            <person name="Vesth T.C."/>
            <person name="Frisvad J.C."/>
            <person name="Nybo J.L."/>
            <person name="Theobald S."/>
            <person name="Kuo A."/>
            <person name="Bowyer P."/>
            <person name="Matsuda Y."/>
            <person name="Lyhne E.K."/>
            <person name="Kogle M.E."/>
            <person name="Clum A."/>
            <person name="Lipzen A."/>
            <person name="Salamov A."/>
            <person name="Ngan C.Y."/>
            <person name="Daum C."/>
            <person name="Chiniquy J."/>
            <person name="Barry K."/>
            <person name="LaButti K."/>
            <person name="Haridas S."/>
            <person name="Simmons B.A."/>
            <person name="Magnuson J.K."/>
            <person name="Mortensen U.H."/>
            <person name="Larsen T.O."/>
            <person name="Grigoriev I.V."/>
            <person name="Baker S.E."/>
            <person name="Andersen M.R."/>
            <person name="Nordberg H.P."/>
            <person name="Cantor M.N."/>
            <person name="Hua S.X."/>
        </authorList>
    </citation>
    <scope>NUCLEOTIDE SEQUENCE [LARGE SCALE GENOMIC DNA]</scope>
    <source>
        <strain evidence="3">IBT 19404</strain>
    </source>
</reference>
<organism evidence="2 3">
    <name type="scientific">Aspergillus taichungensis</name>
    <dbReference type="NCBI Taxonomy" id="482145"/>
    <lineage>
        <taxon>Eukaryota</taxon>
        <taxon>Fungi</taxon>
        <taxon>Dikarya</taxon>
        <taxon>Ascomycota</taxon>
        <taxon>Pezizomycotina</taxon>
        <taxon>Eurotiomycetes</taxon>
        <taxon>Eurotiomycetidae</taxon>
        <taxon>Eurotiales</taxon>
        <taxon>Aspergillaceae</taxon>
        <taxon>Aspergillus</taxon>
        <taxon>Aspergillus subgen. Circumdati</taxon>
    </lineage>
</organism>
<gene>
    <name evidence="2" type="ORF">BDW42DRAFT_169524</name>
</gene>
<proteinExistence type="predicted"/>
<dbReference type="EMBL" id="KZ559540">
    <property type="protein sequence ID" value="PLN81074.1"/>
    <property type="molecule type" value="Genomic_DNA"/>
</dbReference>
<name>A0A2J5HUN5_9EURO</name>
<dbReference type="AlphaFoldDB" id="A0A2J5HUN5"/>
<keyword evidence="1" id="KW-0472">Membrane</keyword>
<accession>A0A2J5HUN5</accession>
<keyword evidence="1" id="KW-1133">Transmembrane helix</keyword>
<evidence type="ECO:0000313" key="2">
    <source>
        <dbReference type="EMBL" id="PLN81074.1"/>
    </source>
</evidence>
<keyword evidence="3" id="KW-1185">Reference proteome</keyword>
<dbReference type="Proteomes" id="UP000235023">
    <property type="component" value="Unassembled WGS sequence"/>
</dbReference>
<evidence type="ECO:0000256" key="1">
    <source>
        <dbReference type="SAM" id="Phobius"/>
    </source>
</evidence>
<evidence type="ECO:0000313" key="3">
    <source>
        <dbReference type="Proteomes" id="UP000235023"/>
    </source>
</evidence>
<feature type="non-terminal residue" evidence="2">
    <location>
        <position position="62"/>
    </location>
</feature>
<feature type="transmembrane region" description="Helical" evidence="1">
    <location>
        <begin position="38"/>
        <end position="61"/>
    </location>
</feature>
<protein>
    <submittedName>
        <fullName evidence="2">Uncharacterized protein</fullName>
    </submittedName>
</protein>
<keyword evidence="1" id="KW-0812">Transmembrane</keyword>